<dbReference type="Proteomes" id="UP000824469">
    <property type="component" value="Unassembled WGS sequence"/>
</dbReference>
<dbReference type="AlphaFoldDB" id="A0AA38FUQ2"/>
<dbReference type="OMA" id="PYLEWWF"/>
<gene>
    <name evidence="1" type="ORF">KI387_037690</name>
</gene>
<dbReference type="InterPro" id="IPR009798">
    <property type="entry name" value="Wun1-like"/>
</dbReference>
<dbReference type="Gene3D" id="3.10.450.50">
    <property type="match status" value="1"/>
</dbReference>
<sequence length="165" mass="18398">ASKLATSSSERSEVEEDVNEKNAGIVRDLYDALALGDAKTVHRILAPDLEWWFHGPPHCQHLMRFLAGLSARKRLLFSPQSVTPLGNRVFVEGLEVESQYWVHVWTVENGLVTQLREYFNTSLFVAEFKLNSSSISTSSSGGFPVWQSCLCLSDENSMPALLLAI</sequence>
<keyword evidence="2" id="KW-1185">Reference proteome</keyword>
<feature type="non-terminal residue" evidence="1">
    <location>
        <position position="1"/>
    </location>
</feature>
<accession>A0AA38FUQ2</accession>
<evidence type="ECO:0000313" key="1">
    <source>
        <dbReference type="EMBL" id="KAH9309779.1"/>
    </source>
</evidence>
<name>A0AA38FUQ2_TAXCH</name>
<dbReference type="SUPFAM" id="SSF54427">
    <property type="entry name" value="NTF2-like"/>
    <property type="match status" value="1"/>
</dbReference>
<reference evidence="1 2" key="1">
    <citation type="journal article" date="2021" name="Nat. Plants">
        <title>The Taxus genome provides insights into paclitaxel biosynthesis.</title>
        <authorList>
            <person name="Xiong X."/>
            <person name="Gou J."/>
            <person name="Liao Q."/>
            <person name="Li Y."/>
            <person name="Zhou Q."/>
            <person name="Bi G."/>
            <person name="Li C."/>
            <person name="Du R."/>
            <person name="Wang X."/>
            <person name="Sun T."/>
            <person name="Guo L."/>
            <person name="Liang H."/>
            <person name="Lu P."/>
            <person name="Wu Y."/>
            <person name="Zhang Z."/>
            <person name="Ro D.K."/>
            <person name="Shang Y."/>
            <person name="Huang S."/>
            <person name="Yan J."/>
        </authorList>
    </citation>
    <scope>NUCLEOTIDE SEQUENCE [LARGE SCALE GENOMIC DNA]</scope>
    <source>
        <strain evidence="1">Ta-2019</strain>
    </source>
</reference>
<protein>
    <recommendedName>
        <fullName evidence="3">Wound-induced protein 1</fullName>
    </recommendedName>
</protein>
<organism evidence="1 2">
    <name type="scientific">Taxus chinensis</name>
    <name type="common">Chinese yew</name>
    <name type="synonym">Taxus wallichiana var. chinensis</name>
    <dbReference type="NCBI Taxonomy" id="29808"/>
    <lineage>
        <taxon>Eukaryota</taxon>
        <taxon>Viridiplantae</taxon>
        <taxon>Streptophyta</taxon>
        <taxon>Embryophyta</taxon>
        <taxon>Tracheophyta</taxon>
        <taxon>Spermatophyta</taxon>
        <taxon>Pinopsida</taxon>
        <taxon>Pinidae</taxon>
        <taxon>Conifers II</taxon>
        <taxon>Cupressales</taxon>
        <taxon>Taxaceae</taxon>
        <taxon>Taxus</taxon>
    </lineage>
</organism>
<dbReference type="InterPro" id="IPR032710">
    <property type="entry name" value="NTF2-like_dom_sf"/>
</dbReference>
<dbReference type="Pfam" id="PF07107">
    <property type="entry name" value="WI12"/>
    <property type="match status" value="1"/>
</dbReference>
<comment type="caution">
    <text evidence="1">The sequence shown here is derived from an EMBL/GenBank/DDBJ whole genome shotgun (WGS) entry which is preliminary data.</text>
</comment>
<dbReference type="EMBL" id="JAHRHJ020000007">
    <property type="protein sequence ID" value="KAH9309779.1"/>
    <property type="molecule type" value="Genomic_DNA"/>
</dbReference>
<dbReference type="PANTHER" id="PTHR33703:SF1">
    <property type="entry name" value="WOUND-INDUCED PROTEIN 1"/>
    <property type="match status" value="1"/>
</dbReference>
<evidence type="ECO:0000313" key="2">
    <source>
        <dbReference type="Proteomes" id="UP000824469"/>
    </source>
</evidence>
<dbReference type="PANTHER" id="PTHR33703">
    <property type="entry name" value="OS07G0691300 PROTEIN"/>
    <property type="match status" value="1"/>
</dbReference>
<proteinExistence type="predicted"/>
<evidence type="ECO:0008006" key="3">
    <source>
        <dbReference type="Google" id="ProtNLM"/>
    </source>
</evidence>